<keyword evidence="8" id="KW-1185">Reference proteome</keyword>
<organism evidence="7 8">
    <name type="scientific">Deinococcus indicus</name>
    <dbReference type="NCBI Taxonomy" id="223556"/>
    <lineage>
        <taxon>Bacteria</taxon>
        <taxon>Thermotogati</taxon>
        <taxon>Deinococcota</taxon>
        <taxon>Deinococci</taxon>
        <taxon>Deinococcales</taxon>
        <taxon>Deinococcaceae</taxon>
        <taxon>Deinococcus</taxon>
    </lineage>
</organism>
<gene>
    <name evidence="7" type="ORF">CBQ26_04255</name>
</gene>
<dbReference type="OrthoDB" id="71968at2"/>
<dbReference type="InterPro" id="IPR036328">
    <property type="entry name" value="MliC_sf"/>
</dbReference>
<dbReference type="Pfam" id="PF09864">
    <property type="entry name" value="MliC"/>
    <property type="match status" value="1"/>
</dbReference>
<reference evidence="7 8" key="1">
    <citation type="submission" date="2017-05" db="EMBL/GenBank/DDBJ databases">
        <title>De novo genome assembly of Deniococcus indicus strain DR1.</title>
        <authorList>
            <person name="Chauhan D."/>
            <person name="Yennamalli R.M."/>
            <person name="Priyadarshini R."/>
        </authorList>
    </citation>
    <scope>NUCLEOTIDE SEQUENCE [LARGE SCALE GENOMIC DNA]</scope>
    <source>
        <strain evidence="7 8">DR1</strain>
    </source>
</reference>
<evidence type="ECO:0000256" key="3">
    <source>
        <dbReference type="ARBA" id="ARBA00023139"/>
    </source>
</evidence>
<dbReference type="Gene3D" id="2.40.128.200">
    <property type="match status" value="1"/>
</dbReference>
<protein>
    <recommendedName>
        <fullName evidence="6">C-type lysozyme inhibitor domain-containing protein</fullName>
    </recommendedName>
</protein>
<keyword evidence="3" id="KW-0564">Palmitate</keyword>
<name>A0A246BPB7_9DEIO</name>
<dbReference type="AlphaFoldDB" id="A0A246BPB7"/>
<keyword evidence="4" id="KW-0449">Lipoprotein</keyword>
<dbReference type="Proteomes" id="UP000197208">
    <property type="component" value="Unassembled WGS sequence"/>
</dbReference>
<evidence type="ECO:0000313" key="7">
    <source>
        <dbReference type="EMBL" id="OWL97503.1"/>
    </source>
</evidence>
<feature type="chain" id="PRO_5013303816" description="C-type lysozyme inhibitor domain-containing protein" evidence="5">
    <location>
        <begin position="27"/>
        <end position="131"/>
    </location>
</feature>
<feature type="domain" description="C-type lysozyme inhibitor" evidence="6">
    <location>
        <begin position="40"/>
        <end position="111"/>
    </location>
</feature>
<proteinExistence type="predicted"/>
<sequence>MTRGYREGMNRLTLALATLILGTAQAATPPVQVNYRVYQYACTGGQNLKVYYVQFGDQPMFAMLDWKGQRHGLAQAISASGARYASLSGPAGARGGLQWWEHQGKAELSTFVGNSTTTTKTLLTGCKTPGR</sequence>
<dbReference type="SUPFAM" id="SSF141488">
    <property type="entry name" value="YdhA-like"/>
    <property type="match status" value="1"/>
</dbReference>
<evidence type="ECO:0000256" key="5">
    <source>
        <dbReference type="SAM" id="SignalP"/>
    </source>
</evidence>
<evidence type="ECO:0000259" key="6">
    <source>
        <dbReference type="Pfam" id="PF09864"/>
    </source>
</evidence>
<comment type="caution">
    <text evidence="7">The sequence shown here is derived from an EMBL/GenBank/DDBJ whole genome shotgun (WGS) entry which is preliminary data.</text>
</comment>
<evidence type="ECO:0000256" key="4">
    <source>
        <dbReference type="ARBA" id="ARBA00023288"/>
    </source>
</evidence>
<dbReference type="InterPro" id="IPR018660">
    <property type="entry name" value="MliC"/>
</dbReference>
<evidence type="ECO:0000313" key="8">
    <source>
        <dbReference type="Proteomes" id="UP000197208"/>
    </source>
</evidence>
<keyword evidence="1 5" id="KW-0732">Signal</keyword>
<keyword evidence="2" id="KW-0472">Membrane</keyword>
<accession>A0A246BPB7</accession>
<evidence type="ECO:0000256" key="1">
    <source>
        <dbReference type="ARBA" id="ARBA00022729"/>
    </source>
</evidence>
<feature type="signal peptide" evidence="5">
    <location>
        <begin position="1"/>
        <end position="26"/>
    </location>
</feature>
<evidence type="ECO:0000256" key="2">
    <source>
        <dbReference type="ARBA" id="ARBA00023136"/>
    </source>
</evidence>
<dbReference type="EMBL" id="NHMK01000009">
    <property type="protein sequence ID" value="OWL97503.1"/>
    <property type="molecule type" value="Genomic_DNA"/>
</dbReference>